<dbReference type="HAMAP" id="MF_00237">
    <property type="entry name" value="TatB"/>
    <property type="match status" value="1"/>
</dbReference>
<organism evidence="11 12">
    <name type="scientific">Ancylobacter novellus</name>
    <name type="common">Thiobacillus novellus</name>
    <dbReference type="NCBI Taxonomy" id="921"/>
    <lineage>
        <taxon>Bacteria</taxon>
        <taxon>Pseudomonadati</taxon>
        <taxon>Pseudomonadota</taxon>
        <taxon>Alphaproteobacteria</taxon>
        <taxon>Hyphomicrobiales</taxon>
        <taxon>Xanthobacteraceae</taxon>
        <taxon>Ancylobacter</taxon>
    </lineage>
</organism>
<comment type="subunit">
    <text evidence="9">The Tat system comprises two distinct complexes: a TatABC complex, containing multiple copies of TatA, TatB and TatC subunits, and a separate TatA complex, containing only TatA subunits. Substrates initially bind to the TatABC complex, which probably triggers association of the separate TatA complex to form the active translocon.</text>
</comment>
<dbReference type="GO" id="GO:0043953">
    <property type="term" value="P:protein transport by the Tat complex"/>
    <property type="evidence" value="ECO:0007669"/>
    <property type="project" value="UniProtKB-UniRule"/>
</dbReference>
<comment type="caution">
    <text evidence="11">The sequence shown here is derived from an EMBL/GenBank/DDBJ whole genome shotgun (WGS) entry which is preliminary data.</text>
</comment>
<comment type="subcellular location">
    <subcellularLocation>
        <location evidence="9">Cell membrane</location>
        <topology evidence="9">Single-pass membrane protein</topology>
    </subcellularLocation>
    <subcellularLocation>
        <location evidence="1">Membrane</location>
        <topology evidence="1">Single-pass membrane protein</topology>
    </subcellularLocation>
</comment>
<dbReference type="InterPro" id="IPR003369">
    <property type="entry name" value="TatA/B/E"/>
</dbReference>
<keyword evidence="5 9" id="KW-0653">Protein transport</keyword>
<evidence type="ECO:0000313" key="11">
    <source>
        <dbReference type="EMBL" id="PZQ81153.1"/>
    </source>
</evidence>
<protein>
    <recommendedName>
        <fullName evidence="9">Sec-independent protein translocase protein TatB</fullName>
    </recommendedName>
</protein>
<keyword evidence="4 9" id="KW-0812">Transmembrane</keyword>
<feature type="compositionally biased region" description="Low complexity" evidence="10">
    <location>
        <begin position="145"/>
        <end position="156"/>
    </location>
</feature>
<evidence type="ECO:0000256" key="5">
    <source>
        <dbReference type="ARBA" id="ARBA00022927"/>
    </source>
</evidence>
<dbReference type="GO" id="GO:0033281">
    <property type="term" value="C:TAT protein transport complex"/>
    <property type="evidence" value="ECO:0007669"/>
    <property type="project" value="UniProtKB-UniRule"/>
</dbReference>
<keyword evidence="2 9" id="KW-0813">Transport</keyword>
<dbReference type="PRINTS" id="PR01506">
    <property type="entry name" value="TATBPROTEIN"/>
</dbReference>
<keyword evidence="8 9" id="KW-0472">Membrane</keyword>
<sequence>MFDIGWSELLVIGIVALVVIGPKELPTVLRKVGQGVGKLRRMAGEFQGQFNEALREAELSDFKDNITGLKNDLGNLASDARTSLANAMPTNPLHDIEDSMKAPTGAVESKALPAADIEAQLPPPSELDVHPFETIEEEVRAASANLPPAAPGAGKPADAKPAEPKPTVDAAPAKPAEAASDKPRRAPRRKATPAAEPEVASAVAALDGPPAASKPAAKPRVRAKVESGTAKTTRPRITRKPGGSTSGNEGPQA</sequence>
<gene>
    <name evidence="9 11" type="primary">tatB</name>
    <name evidence="11" type="ORF">DI549_15035</name>
</gene>
<evidence type="ECO:0000256" key="4">
    <source>
        <dbReference type="ARBA" id="ARBA00022692"/>
    </source>
</evidence>
<dbReference type="Proteomes" id="UP000248887">
    <property type="component" value="Unassembled WGS sequence"/>
</dbReference>
<evidence type="ECO:0000256" key="1">
    <source>
        <dbReference type="ARBA" id="ARBA00004167"/>
    </source>
</evidence>
<dbReference type="Gene3D" id="1.20.5.3310">
    <property type="match status" value="1"/>
</dbReference>
<dbReference type="PANTHER" id="PTHR33162">
    <property type="entry name" value="SEC-INDEPENDENT PROTEIN TRANSLOCASE PROTEIN TATA, CHLOROPLASTIC"/>
    <property type="match status" value="1"/>
</dbReference>
<keyword evidence="6 9" id="KW-1133">Transmembrane helix</keyword>
<dbReference type="Pfam" id="PF02416">
    <property type="entry name" value="TatA_B_E"/>
    <property type="match status" value="1"/>
</dbReference>
<feature type="compositionally biased region" description="Low complexity" evidence="10">
    <location>
        <begin position="192"/>
        <end position="216"/>
    </location>
</feature>
<evidence type="ECO:0000256" key="9">
    <source>
        <dbReference type="HAMAP-Rule" id="MF_00237"/>
    </source>
</evidence>
<evidence type="ECO:0000256" key="10">
    <source>
        <dbReference type="SAM" id="MobiDB-lite"/>
    </source>
</evidence>
<evidence type="ECO:0000256" key="6">
    <source>
        <dbReference type="ARBA" id="ARBA00022989"/>
    </source>
</evidence>
<dbReference type="InterPro" id="IPR018448">
    <property type="entry name" value="TatB"/>
</dbReference>
<comment type="function">
    <text evidence="9">Part of the twin-arginine translocation (Tat) system that transports large folded proteins containing a characteristic twin-arginine motif in their signal peptide across membranes. Together with TatC, TatB is part of a receptor directly interacting with Tat signal peptides. TatB may form an oligomeric binding site that transiently accommodates folded Tat precursor proteins before their translocation.</text>
</comment>
<dbReference type="PANTHER" id="PTHR33162:SF1">
    <property type="entry name" value="SEC-INDEPENDENT PROTEIN TRANSLOCASE PROTEIN TATA, CHLOROPLASTIC"/>
    <property type="match status" value="1"/>
</dbReference>
<feature type="region of interest" description="Disordered" evidence="10">
    <location>
        <begin position="145"/>
        <end position="253"/>
    </location>
</feature>
<dbReference type="EMBL" id="QFQD01000051">
    <property type="protein sequence ID" value="PZQ81153.1"/>
    <property type="molecule type" value="Genomic_DNA"/>
</dbReference>
<reference evidence="11 12" key="1">
    <citation type="submission" date="2017-08" db="EMBL/GenBank/DDBJ databases">
        <title>Infants hospitalized years apart are colonized by the same room-sourced microbial strains.</title>
        <authorList>
            <person name="Brooks B."/>
            <person name="Olm M.R."/>
            <person name="Firek B.A."/>
            <person name="Baker R."/>
            <person name="Thomas B.C."/>
            <person name="Morowitz M.J."/>
            <person name="Banfield J.F."/>
        </authorList>
    </citation>
    <scope>NUCLEOTIDE SEQUENCE [LARGE SCALE GENOMIC DNA]</scope>
    <source>
        <strain evidence="11">S2_005_001_R2_27</strain>
    </source>
</reference>
<name>A0A2W5SNM5_ANCNO</name>
<dbReference type="GO" id="GO:0008320">
    <property type="term" value="F:protein transmembrane transporter activity"/>
    <property type="evidence" value="ECO:0007669"/>
    <property type="project" value="UniProtKB-UniRule"/>
</dbReference>
<evidence type="ECO:0000256" key="3">
    <source>
        <dbReference type="ARBA" id="ARBA00022475"/>
    </source>
</evidence>
<keyword evidence="7 9" id="KW-0811">Translocation</keyword>
<evidence type="ECO:0000256" key="2">
    <source>
        <dbReference type="ARBA" id="ARBA00022448"/>
    </source>
</evidence>
<evidence type="ECO:0000256" key="7">
    <source>
        <dbReference type="ARBA" id="ARBA00023010"/>
    </source>
</evidence>
<evidence type="ECO:0000313" key="12">
    <source>
        <dbReference type="Proteomes" id="UP000248887"/>
    </source>
</evidence>
<accession>A0A2W5SNM5</accession>
<dbReference type="AlphaFoldDB" id="A0A2W5SNM5"/>
<comment type="similarity">
    <text evidence="9">Belongs to the TatB family.</text>
</comment>
<dbReference type="NCBIfam" id="TIGR01410">
    <property type="entry name" value="tatB"/>
    <property type="match status" value="1"/>
</dbReference>
<keyword evidence="3 9" id="KW-1003">Cell membrane</keyword>
<evidence type="ECO:0000256" key="8">
    <source>
        <dbReference type="ARBA" id="ARBA00023136"/>
    </source>
</evidence>
<proteinExistence type="inferred from homology"/>